<evidence type="ECO:0000313" key="2">
    <source>
        <dbReference type="Proteomes" id="UP000649753"/>
    </source>
</evidence>
<gene>
    <name evidence="1" type="ORF">H4W31_000911</name>
</gene>
<dbReference type="AlphaFoldDB" id="A0A927M4E2"/>
<comment type="caution">
    <text evidence="1">The sequence shown here is derived from an EMBL/GenBank/DDBJ whole genome shotgun (WGS) entry which is preliminary data.</text>
</comment>
<accession>A0A927M4E2</accession>
<protein>
    <submittedName>
        <fullName evidence="1">Uncharacterized protein</fullName>
    </submittedName>
</protein>
<proteinExistence type="predicted"/>
<dbReference type="RefSeq" id="WP_192765491.1">
    <property type="nucleotide sequence ID" value="NZ_JADBEB010000001.1"/>
</dbReference>
<reference evidence="1" key="1">
    <citation type="submission" date="2020-10" db="EMBL/GenBank/DDBJ databases">
        <title>Sequencing the genomes of 1000 actinobacteria strains.</title>
        <authorList>
            <person name="Klenk H.-P."/>
        </authorList>
    </citation>
    <scope>NUCLEOTIDE SEQUENCE</scope>
    <source>
        <strain evidence="1">DSM 46832</strain>
    </source>
</reference>
<dbReference type="Proteomes" id="UP000649753">
    <property type="component" value="Unassembled WGS sequence"/>
</dbReference>
<organism evidence="1 2">
    <name type="scientific">Plantactinospora soyae</name>
    <dbReference type="NCBI Taxonomy" id="1544732"/>
    <lineage>
        <taxon>Bacteria</taxon>
        <taxon>Bacillati</taxon>
        <taxon>Actinomycetota</taxon>
        <taxon>Actinomycetes</taxon>
        <taxon>Micromonosporales</taxon>
        <taxon>Micromonosporaceae</taxon>
        <taxon>Plantactinospora</taxon>
    </lineage>
</organism>
<name>A0A927M4E2_9ACTN</name>
<sequence length="122" mass="14007">MTHISSSPEFEAEIILSHRASPRNLQLAGEMVAAYAALNIWYVEELLLRKVPGKERDAITDPIVALGDDCRRAWVRYRDGDDNWWSEACREFTAAQQRYIAAIWSVLPPEYRPHPPARPEES</sequence>
<evidence type="ECO:0000313" key="1">
    <source>
        <dbReference type="EMBL" id="MBE1485273.1"/>
    </source>
</evidence>
<dbReference type="EMBL" id="JADBEB010000001">
    <property type="protein sequence ID" value="MBE1485273.1"/>
    <property type="molecule type" value="Genomic_DNA"/>
</dbReference>
<keyword evidence="2" id="KW-1185">Reference proteome</keyword>